<reference evidence="13" key="1">
    <citation type="submission" date="2009-05" db="EMBL/GenBank/DDBJ databases">
        <title>Complete sequence of chromosome of Thauera sp. MZ1T.</title>
        <authorList>
            <consortium name="US DOE Joint Genome Institute"/>
            <person name="Lucas S."/>
            <person name="Copeland A."/>
            <person name="Lapidus A."/>
            <person name="Glavina del Rio T."/>
            <person name="Dalin E."/>
            <person name="Tice H."/>
            <person name="Bruce D."/>
            <person name="Goodwin L."/>
            <person name="Pitluck S."/>
            <person name="Sims D."/>
            <person name="Brettin T."/>
            <person name="Detter J.C."/>
            <person name="Han C."/>
            <person name="Larimer F."/>
            <person name="Land M."/>
            <person name="Hauser L."/>
            <person name="Kyrpides N."/>
            <person name="Mikhailova N."/>
            <person name="Sayler G.S."/>
        </authorList>
    </citation>
    <scope>NUCLEOTIDE SEQUENCE [LARGE SCALE GENOMIC DNA]</scope>
    <source>
        <strain evidence="13">MZ1T</strain>
    </source>
</reference>
<dbReference type="PANTHER" id="PTHR47963">
    <property type="entry name" value="DEAD-BOX ATP-DEPENDENT RNA HELICASE 47, MITOCHONDRIAL"/>
    <property type="match status" value="1"/>
</dbReference>
<dbReference type="RefSeq" id="WP_012585432.1">
    <property type="nucleotide sequence ID" value="NC_011662.2"/>
</dbReference>
<evidence type="ECO:0000256" key="4">
    <source>
        <dbReference type="ARBA" id="ARBA00022723"/>
    </source>
</evidence>
<dbReference type="GO" id="GO:0003724">
    <property type="term" value="F:RNA helicase activity"/>
    <property type="evidence" value="ECO:0007669"/>
    <property type="project" value="TreeGrafter"/>
</dbReference>
<keyword evidence="9" id="KW-0051">Antiviral defense</keyword>
<organism evidence="12 13">
    <name type="scientific">Thauera aminoaromatica</name>
    <dbReference type="NCBI Taxonomy" id="164330"/>
    <lineage>
        <taxon>Bacteria</taxon>
        <taxon>Pseudomonadati</taxon>
        <taxon>Pseudomonadota</taxon>
        <taxon>Betaproteobacteria</taxon>
        <taxon>Rhodocyclales</taxon>
        <taxon>Zoogloeaceae</taxon>
        <taxon>Thauera</taxon>
    </lineage>
</organism>
<dbReference type="GO" id="GO:0051607">
    <property type="term" value="P:defense response to virus"/>
    <property type="evidence" value="ECO:0007669"/>
    <property type="project" value="UniProtKB-KW"/>
</dbReference>
<evidence type="ECO:0000256" key="5">
    <source>
        <dbReference type="ARBA" id="ARBA00022741"/>
    </source>
</evidence>
<evidence type="ECO:0000256" key="3">
    <source>
        <dbReference type="ARBA" id="ARBA00022722"/>
    </source>
</evidence>
<dbReference type="GO" id="GO:0003723">
    <property type="term" value="F:RNA binding"/>
    <property type="evidence" value="ECO:0007669"/>
    <property type="project" value="TreeGrafter"/>
</dbReference>
<gene>
    <name evidence="12" type="ordered locus">Tmz1t_2228</name>
</gene>
<evidence type="ECO:0000259" key="11">
    <source>
        <dbReference type="PROSITE" id="PS51643"/>
    </source>
</evidence>
<evidence type="ECO:0000256" key="7">
    <source>
        <dbReference type="ARBA" id="ARBA00022806"/>
    </source>
</evidence>
<dbReference type="InterPro" id="IPR011545">
    <property type="entry name" value="DEAD/DEAH_box_helicase_dom"/>
</dbReference>
<dbReference type="STRING" id="85643.Tmz1t_2228"/>
<dbReference type="PANTHER" id="PTHR47963:SF9">
    <property type="entry name" value="CRISPR-ASSOCIATED ENDONUCLEASE_HELICASE CAS3"/>
    <property type="match status" value="1"/>
</dbReference>
<evidence type="ECO:0000313" key="13">
    <source>
        <dbReference type="Proteomes" id="UP000002186"/>
    </source>
</evidence>
<evidence type="ECO:0000256" key="6">
    <source>
        <dbReference type="ARBA" id="ARBA00022801"/>
    </source>
</evidence>
<dbReference type="InterPro" id="IPR054712">
    <property type="entry name" value="Cas3-like_dom"/>
</dbReference>
<keyword evidence="8" id="KW-0067">ATP-binding</keyword>
<dbReference type="NCBIfam" id="TIGR01587">
    <property type="entry name" value="cas3_core"/>
    <property type="match status" value="1"/>
</dbReference>
<dbReference type="GO" id="GO:0016787">
    <property type="term" value="F:hydrolase activity"/>
    <property type="evidence" value="ECO:0007669"/>
    <property type="project" value="UniProtKB-KW"/>
</dbReference>
<dbReference type="Gene3D" id="3.40.50.300">
    <property type="entry name" value="P-loop containing nucleotide triphosphate hydrolases"/>
    <property type="match status" value="2"/>
</dbReference>
<evidence type="ECO:0000259" key="10">
    <source>
        <dbReference type="PROSITE" id="PS51192"/>
    </source>
</evidence>
<dbReference type="InterPro" id="IPR006483">
    <property type="entry name" value="CRISPR-assoc_Cas3_HD"/>
</dbReference>
<dbReference type="AlphaFoldDB" id="C4ZJX7"/>
<dbReference type="InterPro" id="IPR027417">
    <property type="entry name" value="P-loop_NTPase"/>
</dbReference>
<dbReference type="GO" id="GO:0005524">
    <property type="term" value="F:ATP binding"/>
    <property type="evidence" value="ECO:0007669"/>
    <property type="project" value="UniProtKB-KW"/>
</dbReference>
<dbReference type="SUPFAM" id="SSF52540">
    <property type="entry name" value="P-loop containing nucleoside triphosphate hydrolases"/>
    <property type="match status" value="1"/>
</dbReference>
<feature type="domain" description="HD Cas3-type" evidence="11">
    <location>
        <begin position="19"/>
        <end position="221"/>
    </location>
</feature>
<keyword evidence="7" id="KW-0347">Helicase</keyword>
<evidence type="ECO:0000256" key="9">
    <source>
        <dbReference type="ARBA" id="ARBA00023118"/>
    </source>
</evidence>
<comment type="similarity">
    <text evidence="2">In the central section; belongs to the CRISPR-associated helicase Cas3 family.</text>
</comment>
<dbReference type="InterPro" id="IPR014001">
    <property type="entry name" value="Helicase_ATP-bd"/>
</dbReference>
<dbReference type="InterPro" id="IPR006474">
    <property type="entry name" value="Helicase_Cas3_CRISPR-ass_core"/>
</dbReference>
<proteinExistence type="inferred from homology"/>
<dbReference type="Pfam" id="PF22590">
    <property type="entry name" value="Cas3-like_C_2"/>
    <property type="match status" value="1"/>
</dbReference>
<keyword evidence="4" id="KW-0479">Metal-binding</keyword>
<sequence>MRHNLSEAFAFGKLDRSEDAIKWHPLVDHLADVAAVFEALCACRAIRRSIEAVAGRSLDHRDFARLAALAFLHDLGKANAGFQAKRWLNEERPRGRLTAGHSAEAIALLEASNHSDEAEALLLHLPILEICGWGKPETLDNLLRASIAHHGRPIANAPDWFNARIHWSRQGEYDPAEQLKSIGAALQRFVPEAFVEGGLPLPDTPRFAHYFAGLVQLADWLGSDTRFFPFTNVGDRDRIGNSRELASTAVREIGLDPEPCRKRFEQASPDFGDVFDTTTPYPAQSAMSDPALGQVVVLEAETGSGKTEAALWRYLHLFARGAVDGLYFALPTRVAASQAYRRVREALSRAWPEGAPLAVRALAGYAAADGETARALPDFKVLWSDDPSDAEAGRRWAGESSKRFLAAPVAVGTVDQALLGTLQVKHAHLRHALTARSLLVIDEVHASDAYMAVLIEQLINAQIALGGHTLLLSATLGAAARTRYLAAGNRKAQHLPSLAQASGLPYPAISDAWGIRSTSGAPREKRVAWQCEDAIDDPQRVAALALEAAEQGARVLVIRNTVPAAVATLAALEAATPNVTWLFNRDGVITLHHSRFSREDRLMLDATVEAQLGKGRSSGPLIVVGTQTLEQSLDLDADFLITDLCPMDVLLQRIGRLHRHMRPVEARPNAFREARVLVLTPEGGDLTPCLTRPRHGLGRFHDGGGVYADTRILEATRKLIHSESQVRIPADNRRLVESATHPEALHAIESLDTAWATHGQQIDGDTGARRTSAKLGLLPLDTAFVELGFPDEVKLATRLGAADRLLTFDSPLQGPFGRTVRELPIRHHLLPRALPLEALPDEIVVEHGGFRFRLADTHYRYSRIGLEKLPQTAASE</sequence>
<dbReference type="InterPro" id="IPR038257">
    <property type="entry name" value="CRISPR-assoc_Cas3_HD_sf"/>
</dbReference>
<evidence type="ECO:0000256" key="1">
    <source>
        <dbReference type="ARBA" id="ARBA00006847"/>
    </source>
</evidence>
<feature type="domain" description="Helicase ATP-binding" evidence="10">
    <location>
        <begin position="287"/>
        <end position="494"/>
    </location>
</feature>
<reference evidence="12 13" key="2">
    <citation type="journal article" date="2012" name="Stand. Genomic Sci.">
        <title>Complete genome sequence of Thauera aminoaromatica strain MZ1T.</title>
        <authorList>
            <person name="Jiang K."/>
            <person name="Sanseverino J."/>
            <person name="Chauhan A."/>
            <person name="Lucas S."/>
            <person name="Copeland A."/>
            <person name="Lapidus A."/>
            <person name="Del Rio T.G."/>
            <person name="Dalin E."/>
            <person name="Tice H."/>
            <person name="Bruce D."/>
            <person name="Goodwin L."/>
            <person name="Pitluck S."/>
            <person name="Sims D."/>
            <person name="Brettin T."/>
            <person name="Detter J.C."/>
            <person name="Han C."/>
            <person name="Chang Y.J."/>
            <person name="Larimer F."/>
            <person name="Land M."/>
            <person name="Hauser L."/>
            <person name="Kyrpides N.C."/>
            <person name="Mikhailova N."/>
            <person name="Moser S."/>
            <person name="Jegier P."/>
            <person name="Close D."/>
            <person name="Debruyn J.M."/>
            <person name="Wang Y."/>
            <person name="Layton A.C."/>
            <person name="Allen M.S."/>
            <person name="Sayler G.S."/>
        </authorList>
    </citation>
    <scope>NUCLEOTIDE SEQUENCE [LARGE SCALE GENOMIC DNA]</scope>
    <source>
        <strain evidence="12 13">MZ1T</strain>
    </source>
</reference>
<protein>
    <submittedName>
        <fullName evidence="12">CRISPR-associated helicase Cas3</fullName>
    </submittedName>
</protein>
<evidence type="ECO:0000256" key="2">
    <source>
        <dbReference type="ARBA" id="ARBA00009046"/>
    </source>
</evidence>
<accession>C4ZJX7</accession>
<evidence type="ECO:0000256" key="8">
    <source>
        <dbReference type="ARBA" id="ARBA00022840"/>
    </source>
</evidence>
<dbReference type="KEGG" id="tmz:Tmz1t_2228"/>
<dbReference type="Proteomes" id="UP000002186">
    <property type="component" value="Chromosome"/>
</dbReference>
<dbReference type="PROSITE" id="PS51643">
    <property type="entry name" value="HD_CAS3"/>
    <property type="match status" value="1"/>
</dbReference>
<dbReference type="eggNOG" id="COG1203">
    <property type="taxonomic scope" value="Bacteria"/>
</dbReference>
<dbReference type="CDD" id="cd09641">
    <property type="entry name" value="Cas3''_I"/>
    <property type="match status" value="1"/>
</dbReference>
<name>C4ZJX7_THASP</name>
<dbReference type="SMART" id="SM00487">
    <property type="entry name" value="DEXDc"/>
    <property type="match status" value="1"/>
</dbReference>
<evidence type="ECO:0000313" key="12">
    <source>
        <dbReference type="EMBL" id="ACK54968.1"/>
    </source>
</evidence>
<dbReference type="PROSITE" id="PS51192">
    <property type="entry name" value="HELICASE_ATP_BIND_1"/>
    <property type="match status" value="1"/>
</dbReference>
<dbReference type="Pfam" id="PF18019">
    <property type="entry name" value="Cas3_HD"/>
    <property type="match status" value="1"/>
</dbReference>
<dbReference type="EMBL" id="CP001281">
    <property type="protein sequence ID" value="ACK54968.1"/>
    <property type="molecule type" value="Genomic_DNA"/>
</dbReference>
<keyword evidence="13" id="KW-1185">Reference proteome</keyword>
<keyword evidence="6" id="KW-0378">Hydrolase</keyword>
<dbReference type="InterPro" id="IPR050547">
    <property type="entry name" value="DEAD_box_RNA_helicases"/>
</dbReference>
<keyword evidence="5" id="KW-0547">Nucleotide-binding</keyword>
<dbReference type="NCBIfam" id="TIGR01596">
    <property type="entry name" value="cas3_HD"/>
    <property type="match status" value="1"/>
</dbReference>
<keyword evidence="3" id="KW-0540">Nuclease</keyword>
<dbReference type="HOGENOM" id="CLU_013924_2_0_4"/>
<dbReference type="GO" id="GO:0004518">
    <property type="term" value="F:nuclease activity"/>
    <property type="evidence" value="ECO:0007669"/>
    <property type="project" value="UniProtKB-KW"/>
</dbReference>
<dbReference type="Pfam" id="PF00270">
    <property type="entry name" value="DEAD"/>
    <property type="match status" value="1"/>
</dbReference>
<dbReference type="OrthoDB" id="9810236at2"/>
<dbReference type="GO" id="GO:0046872">
    <property type="term" value="F:metal ion binding"/>
    <property type="evidence" value="ECO:0007669"/>
    <property type="project" value="UniProtKB-KW"/>
</dbReference>
<comment type="similarity">
    <text evidence="1">In the N-terminal section; belongs to the CRISPR-associated nuclease Cas3-HD family.</text>
</comment>
<dbReference type="Gene3D" id="1.10.3210.30">
    <property type="match status" value="1"/>
</dbReference>